<dbReference type="KEGG" id="deo:CAY53_08795"/>
<dbReference type="InterPro" id="IPR036866">
    <property type="entry name" value="RibonucZ/Hydroxyglut_hydro"/>
</dbReference>
<proteinExistence type="predicted"/>
<dbReference type="SMART" id="SM00849">
    <property type="entry name" value="Lactamase_B"/>
    <property type="match status" value="1"/>
</dbReference>
<evidence type="ECO:0000313" key="2">
    <source>
        <dbReference type="EMBL" id="AVD71550.1"/>
    </source>
</evidence>
<feature type="domain" description="Metallo-beta-lactamase" evidence="1">
    <location>
        <begin position="11"/>
        <end position="214"/>
    </location>
</feature>
<sequence length="261" mass="28015">MRCIVLGSGSRGNATLIEAGSTRVLVDNGFSAKELLARLQRVAIEPESITALLLTHEHNDHVAGAGALARRLRLPVYGNVPTLRAAEAKLGKVPELHEFNTGDSFAVEGVEIHAFSVSHDTADPVGFTVSDGRQCIGYCTDTGTVTRLLRHTLSACQGLVLEANHDVDMLRDGPYPLALQQRVLSSQGHLSNERALQLVAELAQEGLRKLVLAHLSEINNAPELVQREIARWSAVLAGLEIRLASQHRPAPVLDLDAGEGG</sequence>
<organism evidence="2 3">
    <name type="scientific">Desulfobulbus oralis</name>
    <dbReference type="NCBI Taxonomy" id="1986146"/>
    <lineage>
        <taxon>Bacteria</taxon>
        <taxon>Pseudomonadati</taxon>
        <taxon>Thermodesulfobacteriota</taxon>
        <taxon>Desulfobulbia</taxon>
        <taxon>Desulfobulbales</taxon>
        <taxon>Desulfobulbaceae</taxon>
        <taxon>Desulfobulbus</taxon>
    </lineage>
</organism>
<dbReference type="GO" id="GO:0016787">
    <property type="term" value="F:hydrolase activity"/>
    <property type="evidence" value="ECO:0007669"/>
    <property type="project" value="UniProtKB-KW"/>
</dbReference>
<dbReference type="PANTHER" id="PTHR47619:SF1">
    <property type="entry name" value="EXODEOXYRIBONUCLEASE WALJ"/>
    <property type="match status" value="1"/>
</dbReference>
<reference evidence="2 3" key="1">
    <citation type="journal article" date="2018" name="MBio">
        <title>Insights into the evolution of host association through the isolation and characterization of a novel human periodontal pathobiont, Desulfobulbus oralis.</title>
        <authorList>
            <person name="Cross K.L."/>
            <person name="Chirania P."/>
            <person name="Xiong W."/>
            <person name="Beall C.J."/>
            <person name="Elkins J.G."/>
            <person name="Giannone R.J."/>
            <person name="Griffen A.L."/>
            <person name="Guss A.M."/>
            <person name="Hettich R.L."/>
            <person name="Joshi S.S."/>
            <person name="Mokrzan E.M."/>
            <person name="Martin R.K."/>
            <person name="Zhulin I.B."/>
            <person name="Leys E.J."/>
            <person name="Podar M."/>
        </authorList>
    </citation>
    <scope>NUCLEOTIDE SEQUENCE [LARGE SCALE GENOMIC DNA]</scope>
    <source>
        <strain evidence="2 3">ORNL</strain>
    </source>
</reference>
<dbReference type="Pfam" id="PF12706">
    <property type="entry name" value="Lactamase_B_2"/>
    <property type="match status" value="1"/>
</dbReference>
<keyword evidence="2" id="KW-0378">Hydrolase</keyword>
<dbReference type="RefSeq" id="WP_104936800.1">
    <property type="nucleotide sequence ID" value="NZ_CP021255.1"/>
</dbReference>
<accession>A0A2L1GPE1</accession>
<name>A0A2L1GPE1_9BACT</name>
<dbReference type="AlphaFoldDB" id="A0A2L1GPE1"/>
<protein>
    <submittedName>
        <fullName evidence="2">MBL fold metallo-hydrolase</fullName>
    </submittedName>
</protein>
<gene>
    <name evidence="2" type="ORF">CAY53_08795</name>
</gene>
<dbReference type="Gene3D" id="3.60.15.10">
    <property type="entry name" value="Ribonuclease Z/Hydroxyacylglutathione hydrolase-like"/>
    <property type="match status" value="1"/>
</dbReference>
<dbReference type="EMBL" id="CP021255">
    <property type="protein sequence ID" value="AVD71550.1"/>
    <property type="molecule type" value="Genomic_DNA"/>
</dbReference>
<evidence type="ECO:0000259" key="1">
    <source>
        <dbReference type="SMART" id="SM00849"/>
    </source>
</evidence>
<dbReference type="SUPFAM" id="SSF56281">
    <property type="entry name" value="Metallo-hydrolase/oxidoreductase"/>
    <property type="match status" value="1"/>
</dbReference>
<dbReference type="OrthoDB" id="9803916at2"/>
<dbReference type="InterPro" id="IPR001279">
    <property type="entry name" value="Metallo-B-lactamas"/>
</dbReference>
<keyword evidence="3" id="KW-1185">Reference proteome</keyword>
<dbReference type="InterPro" id="IPR052533">
    <property type="entry name" value="WalJ/YycJ-like"/>
</dbReference>
<evidence type="ECO:0000313" key="3">
    <source>
        <dbReference type="Proteomes" id="UP000239867"/>
    </source>
</evidence>
<dbReference type="Proteomes" id="UP000239867">
    <property type="component" value="Chromosome"/>
</dbReference>
<dbReference type="PANTHER" id="PTHR47619">
    <property type="entry name" value="METALLO-HYDROLASE YYCJ-RELATED"/>
    <property type="match status" value="1"/>
</dbReference>